<dbReference type="RefSeq" id="WP_154461196.1">
    <property type="nucleotide sequence ID" value="NZ_JAQYTQ010000041.1"/>
</dbReference>
<dbReference type="AlphaFoldDB" id="A0A7X2N4D8"/>
<proteinExistence type="predicted"/>
<evidence type="ECO:0000313" key="7">
    <source>
        <dbReference type="EMBL" id="MSS02206.1"/>
    </source>
</evidence>
<feature type="transmembrane region" description="Helical" evidence="6">
    <location>
        <begin position="91"/>
        <end position="114"/>
    </location>
</feature>
<name>A0A7X2N4D8_9FIRM</name>
<keyword evidence="2" id="KW-1003">Cell membrane</keyword>
<organism evidence="7 8">
    <name type="scientific">Floccifex porci</name>
    <dbReference type="NCBI Taxonomy" id="2606629"/>
    <lineage>
        <taxon>Bacteria</taxon>
        <taxon>Bacillati</taxon>
        <taxon>Bacillota</taxon>
        <taxon>Erysipelotrichia</taxon>
        <taxon>Erysipelotrichales</taxon>
        <taxon>Erysipelotrichaceae</taxon>
        <taxon>Floccifex</taxon>
    </lineage>
</organism>
<sequence length="125" mass="14723">MEQFKHYLNKLSHIMELFVALIVLCAIIVSIFHLYQPFIEYVFHAENSEYFIEFLTRIFNIVIGIEFLRMLCTTDVNTVLEVIIFVLARHLIVYELSAIDSLLTVIGIVIIFLVKKYYNQKEVES</sequence>
<dbReference type="InterPro" id="IPR020948">
    <property type="entry name" value="P_starv_induced_PsiE-like"/>
</dbReference>
<comment type="subcellular location">
    <subcellularLocation>
        <location evidence="1">Cell membrane</location>
        <topology evidence="1">Multi-pass membrane protein</topology>
    </subcellularLocation>
</comment>
<keyword evidence="3 6" id="KW-0812">Transmembrane</keyword>
<feature type="transmembrane region" description="Helical" evidence="6">
    <location>
        <begin position="17"/>
        <end position="38"/>
    </location>
</feature>
<evidence type="ECO:0000256" key="4">
    <source>
        <dbReference type="ARBA" id="ARBA00022989"/>
    </source>
</evidence>
<evidence type="ECO:0000256" key="3">
    <source>
        <dbReference type="ARBA" id="ARBA00022692"/>
    </source>
</evidence>
<keyword evidence="8" id="KW-1185">Reference proteome</keyword>
<gene>
    <name evidence="7" type="ORF">FYJ50_08925</name>
</gene>
<dbReference type="Pfam" id="PF06146">
    <property type="entry name" value="PsiE"/>
    <property type="match status" value="1"/>
</dbReference>
<reference evidence="7 8" key="1">
    <citation type="submission" date="2019-08" db="EMBL/GenBank/DDBJ databases">
        <title>In-depth cultivation of the pig gut microbiome towards novel bacterial diversity and tailored functional studies.</title>
        <authorList>
            <person name="Wylensek D."/>
            <person name="Hitch T.C.A."/>
            <person name="Clavel T."/>
        </authorList>
    </citation>
    <scope>NUCLEOTIDE SEQUENCE [LARGE SCALE GENOMIC DNA]</scope>
    <source>
        <strain evidence="7 8">LKV-178-WT-2G</strain>
    </source>
</reference>
<evidence type="ECO:0000256" key="2">
    <source>
        <dbReference type="ARBA" id="ARBA00022475"/>
    </source>
</evidence>
<feature type="transmembrane region" description="Helical" evidence="6">
    <location>
        <begin position="50"/>
        <end position="71"/>
    </location>
</feature>
<dbReference type="EMBL" id="VUMM01000023">
    <property type="protein sequence ID" value="MSS02206.1"/>
    <property type="molecule type" value="Genomic_DNA"/>
</dbReference>
<evidence type="ECO:0000313" key="8">
    <source>
        <dbReference type="Proteomes" id="UP000470082"/>
    </source>
</evidence>
<evidence type="ECO:0008006" key="9">
    <source>
        <dbReference type="Google" id="ProtNLM"/>
    </source>
</evidence>
<evidence type="ECO:0000256" key="5">
    <source>
        <dbReference type="ARBA" id="ARBA00023136"/>
    </source>
</evidence>
<dbReference type="GO" id="GO:0005886">
    <property type="term" value="C:plasma membrane"/>
    <property type="evidence" value="ECO:0007669"/>
    <property type="project" value="UniProtKB-SubCell"/>
</dbReference>
<keyword evidence="5 6" id="KW-0472">Membrane</keyword>
<comment type="caution">
    <text evidence="7">The sequence shown here is derived from an EMBL/GenBank/DDBJ whole genome shotgun (WGS) entry which is preliminary data.</text>
</comment>
<dbReference type="Proteomes" id="UP000470082">
    <property type="component" value="Unassembled WGS sequence"/>
</dbReference>
<accession>A0A7X2N4D8</accession>
<keyword evidence="4 6" id="KW-1133">Transmembrane helix</keyword>
<evidence type="ECO:0000256" key="1">
    <source>
        <dbReference type="ARBA" id="ARBA00004651"/>
    </source>
</evidence>
<evidence type="ECO:0000256" key="6">
    <source>
        <dbReference type="SAM" id="Phobius"/>
    </source>
</evidence>
<protein>
    <recommendedName>
        <fullName evidence="9">Transporter</fullName>
    </recommendedName>
</protein>